<feature type="transmembrane region" description="Helical" evidence="1">
    <location>
        <begin position="7"/>
        <end position="26"/>
    </location>
</feature>
<dbReference type="Proteomes" id="UP000658131">
    <property type="component" value="Unassembled WGS sequence"/>
</dbReference>
<keyword evidence="3" id="KW-1185">Reference proteome</keyword>
<feature type="transmembrane region" description="Helical" evidence="1">
    <location>
        <begin position="32"/>
        <end position="51"/>
    </location>
</feature>
<name>A0ABR7NK10_9FIRM</name>
<protein>
    <submittedName>
        <fullName evidence="2">Uncharacterized protein</fullName>
    </submittedName>
</protein>
<comment type="caution">
    <text evidence="2">The sequence shown here is derived from an EMBL/GenBank/DDBJ whole genome shotgun (WGS) entry which is preliminary data.</text>
</comment>
<organism evidence="2 3">
    <name type="scientific">Yanshouia hominis</name>
    <dbReference type="NCBI Taxonomy" id="2763673"/>
    <lineage>
        <taxon>Bacteria</taxon>
        <taxon>Bacillati</taxon>
        <taxon>Bacillota</taxon>
        <taxon>Clostridia</taxon>
        <taxon>Eubacteriales</taxon>
        <taxon>Oscillospiraceae</taxon>
        <taxon>Yanshouia</taxon>
    </lineage>
</organism>
<evidence type="ECO:0000313" key="3">
    <source>
        <dbReference type="Proteomes" id="UP000658131"/>
    </source>
</evidence>
<sequence length="77" mass="8678">MKNFLSTFAICFILCGIFLFFGGFLILSNPWLTAALIALVISLLICAFLSLEGKIEELEGRLRAFEQMREQPSKDDC</sequence>
<dbReference type="EMBL" id="JACRTB010000013">
    <property type="protein sequence ID" value="MBC8576644.1"/>
    <property type="molecule type" value="Genomic_DNA"/>
</dbReference>
<accession>A0ABR7NK10</accession>
<evidence type="ECO:0000313" key="2">
    <source>
        <dbReference type="EMBL" id="MBC8576644.1"/>
    </source>
</evidence>
<dbReference type="RefSeq" id="WP_262400150.1">
    <property type="nucleotide sequence ID" value="NZ_JACRTB010000013.1"/>
</dbReference>
<keyword evidence="1" id="KW-1133">Transmembrane helix</keyword>
<reference evidence="2 3" key="1">
    <citation type="submission" date="2020-08" db="EMBL/GenBank/DDBJ databases">
        <title>Genome public.</title>
        <authorList>
            <person name="Liu C."/>
            <person name="Sun Q."/>
        </authorList>
    </citation>
    <scope>NUCLEOTIDE SEQUENCE [LARGE SCALE GENOMIC DNA]</scope>
    <source>
        <strain evidence="2 3">BX1</strain>
    </source>
</reference>
<keyword evidence="1" id="KW-0472">Membrane</keyword>
<gene>
    <name evidence="2" type="ORF">H8717_09540</name>
</gene>
<evidence type="ECO:0000256" key="1">
    <source>
        <dbReference type="SAM" id="Phobius"/>
    </source>
</evidence>
<keyword evidence="1" id="KW-0812">Transmembrane</keyword>
<proteinExistence type="predicted"/>